<proteinExistence type="predicted"/>
<dbReference type="AlphaFoldDB" id="A0A8S2WBJ5"/>
<organism evidence="2 3">
    <name type="scientific">Rotaria magnacalcarata</name>
    <dbReference type="NCBI Taxonomy" id="392030"/>
    <lineage>
        <taxon>Eukaryota</taxon>
        <taxon>Metazoa</taxon>
        <taxon>Spiralia</taxon>
        <taxon>Gnathifera</taxon>
        <taxon>Rotifera</taxon>
        <taxon>Eurotatoria</taxon>
        <taxon>Bdelloidea</taxon>
        <taxon>Philodinida</taxon>
        <taxon>Philodinidae</taxon>
        <taxon>Rotaria</taxon>
    </lineage>
</organism>
<feature type="non-terminal residue" evidence="2">
    <location>
        <position position="1"/>
    </location>
</feature>
<reference evidence="2" key="1">
    <citation type="submission" date="2021-02" db="EMBL/GenBank/DDBJ databases">
        <authorList>
            <person name="Nowell W R."/>
        </authorList>
    </citation>
    <scope>NUCLEOTIDE SEQUENCE</scope>
</reference>
<comment type="caution">
    <text evidence="2">The sequence shown here is derived from an EMBL/GenBank/DDBJ whole genome shotgun (WGS) entry which is preliminary data.</text>
</comment>
<evidence type="ECO:0000313" key="3">
    <source>
        <dbReference type="Proteomes" id="UP000676336"/>
    </source>
</evidence>
<feature type="region of interest" description="Disordered" evidence="1">
    <location>
        <begin position="1"/>
        <end position="23"/>
    </location>
</feature>
<evidence type="ECO:0000313" key="2">
    <source>
        <dbReference type="EMBL" id="CAF4436822.1"/>
    </source>
</evidence>
<gene>
    <name evidence="2" type="ORF">SMN809_LOCUS32088</name>
</gene>
<dbReference type="EMBL" id="CAJOBI010066092">
    <property type="protein sequence ID" value="CAF4436822.1"/>
    <property type="molecule type" value="Genomic_DNA"/>
</dbReference>
<accession>A0A8S2WBJ5</accession>
<name>A0A8S2WBJ5_9BILA</name>
<evidence type="ECO:0000256" key="1">
    <source>
        <dbReference type="SAM" id="MobiDB-lite"/>
    </source>
</evidence>
<protein>
    <submittedName>
        <fullName evidence="2">Uncharacterized protein</fullName>
    </submittedName>
</protein>
<sequence length="23" mass="2532">SGLKRSAPCDAAKKKRAYQTHSK</sequence>
<feature type="compositionally biased region" description="Basic residues" evidence="1">
    <location>
        <begin position="13"/>
        <end position="23"/>
    </location>
</feature>
<dbReference type="Proteomes" id="UP000676336">
    <property type="component" value="Unassembled WGS sequence"/>
</dbReference>